<dbReference type="RefSeq" id="WP_216965724.1">
    <property type="nucleotide sequence ID" value="NZ_JAHOPB010000002.1"/>
</dbReference>
<accession>A0ABS6IQ29</accession>
<dbReference type="InterPro" id="IPR051120">
    <property type="entry name" value="ABC_AA/LPS_Transport"/>
</dbReference>
<evidence type="ECO:0000259" key="4">
    <source>
        <dbReference type="PROSITE" id="PS50893"/>
    </source>
</evidence>
<evidence type="ECO:0000313" key="5">
    <source>
        <dbReference type="EMBL" id="MBU8876717.1"/>
    </source>
</evidence>
<dbReference type="Pfam" id="PF00005">
    <property type="entry name" value="ABC_tran"/>
    <property type="match status" value="1"/>
</dbReference>
<dbReference type="GO" id="GO:0005524">
    <property type="term" value="F:ATP binding"/>
    <property type="evidence" value="ECO:0007669"/>
    <property type="project" value="UniProtKB-KW"/>
</dbReference>
<gene>
    <name evidence="5" type="ORF">KQ910_23280</name>
</gene>
<dbReference type="InterPro" id="IPR003439">
    <property type="entry name" value="ABC_transporter-like_ATP-bd"/>
</dbReference>
<keyword evidence="1" id="KW-0813">Transport</keyword>
<evidence type="ECO:0000256" key="2">
    <source>
        <dbReference type="ARBA" id="ARBA00022741"/>
    </source>
</evidence>
<comment type="caution">
    <text evidence="5">The sequence shown here is derived from an EMBL/GenBank/DDBJ whole genome shotgun (WGS) entry which is preliminary data.</text>
</comment>
<protein>
    <submittedName>
        <fullName evidence="5">ABC transporter ATP-binding protein</fullName>
    </submittedName>
</protein>
<dbReference type="PROSITE" id="PS50893">
    <property type="entry name" value="ABC_TRANSPORTER_2"/>
    <property type="match status" value="1"/>
</dbReference>
<proteinExistence type="predicted"/>
<dbReference type="InterPro" id="IPR003593">
    <property type="entry name" value="AAA+_ATPase"/>
</dbReference>
<dbReference type="Pfam" id="PF12399">
    <property type="entry name" value="BCA_ABC_TP_C"/>
    <property type="match status" value="1"/>
</dbReference>
<name>A0ABS6IQ29_9HYPH</name>
<dbReference type="Proteomes" id="UP000727907">
    <property type="component" value="Unassembled WGS sequence"/>
</dbReference>
<dbReference type="SMART" id="SM00382">
    <property type="entry name" value="AAA"/>
    <property type="match status" value="1"/>
</dbReference>
<evidence type="ECO:0000313" key="6">
    <source>
        <dbReference type="Proteomes" id="UP000727907"/>
    </source>
</evidence>
<keyword evidence="2" id="KW-0547">Nucleotide-binding</keyword>
<keyword evidence="6" id="KW-1185">Reference proteome</keyword>
<dbReference type="InterPro" id="IPR032823">
    <property type="entry name" value="BCA_ABC_TP_C"/>
</dbReference>
<dbReference type="PANTHER" id="PTHR45772">
    <property type="entry name" value="CONSERVED COMPONENT OF ABC TRANSPORTER FOR NATURAL AMINO ACIDS-RELATED"/>
    <property type="match status" value="1"/>
</dbReference>
<sequence>MADPLLALKEVGHSFGGLSVLRSVTFDVPEGGIIGLIGPNGSGKTTLFNIVTGYIRPLAGTVTYRGAALGRDTIQQRGLNGLVRTFQTPQVFEQMTVLENVMVGCTKLTRTTMLQDLLRTPASRGQMREIRERAEAGCERFGLTALRDLPAASLTAGQRRILEIARAVVGEPRLLLLDEPSSGLNVQEIDDLRDWIVRLNEEGITVLLVSHDMGLMTVARTVHTLYFGEIIASGDMAAIQRDPRVREVYLGV</sequence>
<feature type="domain" description="ABC transporter" evidence="4">
    <location>
        <begin position="6"/>
        <end position="252"/>
    </location>
</feature>
<keyword evidence="3 5" id="KW-0067">ATP-binding</keyword>
<organism evidence="5 6">
    <name type="scientific">Reyranella humidisoli</name>
    <dbReference type="NCBI Taxonomy" id="2849149"/>
    <lineage>
        <taxon>Bacteria</taxon>
        <taxon>Pseudomonadati</taxon>
        <taxon>Pseudomonadota</taxon>
        <taxon>Alphaproteobacteria</taxon>
        <taxon>Hyphomicrobiales</taxon>
        <taxon>Reyranellaceae</taxon>
        <taxon>Reyranella</taxon>
    </lineage>
</organism>
<reference evidence="5 6" key="1">
    <citation type="submission" date="2021-06" db="EMBL/GenBank/DDBJ databases">
        <authorList>
            <person name="Lee D.H."/>
        </authorList>
    </citation>
    <scope>NUCLEOTIDE SEQUENCE [LARGE SCALE GENOMIC DNA]</scope>
    <source>
        <strain evidence="5 6">MMS21-HV4-11</strain>
    </source>
</reference>
<dbReference type="EMBL" id="JAHOPB010000002">
    <property type="protein sequence ID" value="MBU8876717.1"/>
    <property type="molecule type" value="Genomic_DNA"/>
</dbReference>
<dbReference type="CDD" id="cd03219">
    <property type="entry name" value="ABC_Mj1267_LivG_branched"/>
    <property type="match status" value="1"/>
</dbReference>
<evidence type="ECO:0000256" key="3">
    <source>
        <dbReference type="ARBA" id="ARBA00022840"/>
    </source>
</evidence>
<evidence type="ECO:0000256" key="1">
    <source>
        <dbReference type="ARBA" id="ARBA00022448"/>
    </source>
</evidence>